<name>A0AAV3ZZV3_9GAST</name>
<gene>
    <name evidence="2" type="ORF">PoB_002639400</name>
</gene>
<keyword evidence="3" id="KW-1185">Reference proteome</keyword>
<proteinExistence type="predicted"/>
<feature type="region of interest" description="Disordered" evidence="1">
    <location>
        <begin position="43"/>
        <end position="103"/>
    </location>
</feature>
<dbReference type="EMBL" id="BLXT01003024">
    <property type="protein sequence ID" value="GFN99888.1"/>
    <property type="molecule type" value="Genomic_DNA"/>
</dbReference>
<feature type="region of interest" description="Disordered" evidence="1">
    <location>
        <begin position="416"/>
        <end position="442"/>
    </location>
</feature>
<feature type="compositionally biased region" description="Polar residues" evidence="1">
    <location>
        <begin position="317"/>
        <end position="344"/>
    </location>
</feature>
<feature type="region of interest" description="Disordered" evidence="1">
    <location>
        <begin position="218"/>
        <end position="297"/>
    </location>
</feature>
<feature type="compositionally biased region" description="Basic and acidic residues" evidence="1">
    <location>
        <begin position="141"/>
        <end position="152"/>
    </location>
</feature>
<feature type="compositionally biased region" description="Basic and acidic residues" evidence="1">
    <location>
        <begin position="169"/>
        <end position="178"/>
    </location>
</feature>
<feature type="compositionally biased region" description="Polar residues" evidence="1">
    <location>
        <begin position="219"/>
        <end position="233"/>
    </location>
</feature>
<feature type="compositionally biased region" description="Polar residues" evidence="1">
    <location>
        <begin position="368"/>
        <end position="377"/>
    </location>
</feature>
<evidence type="ECO:0000313" key="2">
    <source>
        <dbReference type="EMBL" id="GFN99888.1"/>
    </source>
</evidence>
<comment type="caution">
    <text evidence="2">The sequence shown here is derived from an EMBL/GenBank/DDBJ whole genome shotgun (WGS) entry which is preliminary data.</text>
</comment>
<protein>
    <submittedName>
        <fullName evidence="2">Uncharacterized protein</fullName>
    </submittedName>
</protein>
<reference evidence="2 3" key="1">
    <citation type="journal article" date="2021" name="Elife">
        <title>Chloroplast acquisition without the gene transfer in kleptoplastic sea slugs, Plakobranchus ocellatus.</title>
        <authorList>
            <person name="Maeda T."/>
            <person name="Takahashi S."/>
            <person name="Yoshida T."/>
            <person name="Shimamura S."/>
            <person name="Takaki Y."/>
            <person name="Nagai Y."/>
            <person name="Toyoda A."/>
            <person name="Suzuki Y."/>
            <person name="Arimoto A."/>
            <person name="Ishii H."/>
            <person name="Satoh N."/>
            <person name="Nishiyama T."/>
            <person name="Hasebe M."/>
            <person name="Maruyama T."/>
            <person name="Minagawa J."/>
            <person name="Obokata J."/>
            <person name="Shigenobu S."/>
        </authorList>
    </citation>
    <scope>NUCLEOTIDE SEQUENCE [LARGE SCALE GENOMIC DNA]</scope>
</reference>
<feature type="compositionally biased region" description="Low complexity" evidence="1">
    <location>
        <begin position="68"/>
        <end position="85"/>
    </location>
</feature>
<feature type="region of interest" description="Disordered" evidence="1">
    <location>
        <begin position="317"/>
        <end position="403"/>
    </location>
</feature>
<feature type="compositionally biased region" description="Polar residues" evidence="1">
    <location>
        <begin position="156"/>
        <end position="166"/>
    </location>
</feature>
<feature type="compositionally biased region" description="Polar residues" evidence="1">
    <location>
        <begin position="282"/>
        <end position="294"/>
    </location>
</feature>
<feature type="compositionally biased region" description="Polar residues" evidence="1">
    <location>
        <begin position="384"/>
        <end position="394"/>
    </location>
</feature>
<evidence type="ECO:0000313" key="3">
    <source>
        <dbReference type="Proteomes" id="UP000735302"/>
    </source>
</evidence>
<feature type="compositionally biased region" description="Basic and acidic residues" evidence="1">
    <location>
        <begin position="432"/>
        <end position="442"/>
    </location>
</feature>
<feature type="compositionally biased region" description="Basic and acidic residues" evidence="1">
    <location>
        <begin position="192"/>
        <end position="201"/>
    </location>
</feature>
<feature type="region of interest" description="Disordered" evidence="1">
    <location>
        <begin position="138"/>
        <end position="204"/>
    </location>
</feature>
<organism evidence="2 3">
    <name type="scientific">Plakobranchus ocellatus</name>
    <dbReference type="NCBI Taxonomy" id="259542"/>
    <lineage>
        <taxon>Eukaryota</taxon>
        <taxon>Metazoa</taxon>
        <taxon>Spiralia</taxon>
        <taxon>Lophotrochozoa</taxon>
        <taxon>Mollusca</taxon>
        <taxon>Gastropoda</taxon>
        <taxon>Heterobranchia</taxon>
        <taxon>Euthyneura</taxon>
        <taxon>Panpulmonata</taxon>
        <taxon>Sacoglossa</taxon>
        <taxon>Placobranchoidea</taxon>
        <taxon>Plakobranchidae</taxon>
        <taxon>Plakobranchus</taxon>
    </lineage>
</organism>
<dbReference type="AlphaFoldDB" id="A0AAV3ZZV3"/>
<evidence type="ECO:0000256" key="1">
    <source>
        <dbReference type="SAM" id="MobiDB-lite"/>
    </source>
</evidence>
<sequence length="460" mass="50436">MTEVLKKTFETRRLSHQPSDYRMERDFFIRYRSRRSSVRTIINSLNENGAPRGTPEKPSSTATVGNTNYRQAQNRSRSNRSGSLQPQSFERANPADLGANPPHYFRRRDVRRFSLPCVMSALKRSQLSSKLVNRAVSVDEEMNHRDRRRRAEVPASVTSGQCQASVTAPDDKDSDKIKSKQTNAPTRSRNYHAGDRWDDRRRARVKTSLASSAISLTSGNRDTALRSTRSTGLSGYRANRSGPENEAQNSAESALGHSHNGDPPSSPHSSQSSKTSRESKSVPGQTRPSFSTAGGSEDAVSLKVSIVAERENFDTIGGSTLRSRSELKPSSSAENQSGVTSGHSRSGDPSPDQITFSLGPDSRPHSPNLYSHRTGSSLADRDSSGSGLSASCLTSGKARPSAAWTTVGVAGRLRWLEEEGFGKNPSKNSYSDTKRKSVLPDHLRPRIRSEDLGGVKSFWR</sequence>
<accession>A0AAV3ZZV3</accession>
<dbReference type="Proteomes" id="UP000735302">
    <property type="component" value="Unassembled WGS sequence"/>
</dbReference>
<feature type="compositionally biased region" description="Polar residues" evidence="1">
    <location>
        <begin position="57"/>
        <end position="67"/>
    </location>
</feature>